<accession>A0A5A8CBK9</accession>
<reference evidence="1 2" key="1">
    <citation type="submission" date="2019-07" db="EMBL/GenBank/DDBJ databases">
        <title>Genomes of Cafeteria roenbergensis.</title>
        <authorList>
            <person name="Fischer M.G."/>
            <person name="Hackl T."/>
            <person name="Roman M."/>
        </authorList>
    </citation>
    <scope>NUCLEOTIDE SEQUENCE [LARGE SCALE GENOMIC DNA]</scope>
    <source>
        <strain evidence="1 2">BVI</strain>
    </source>
</reference>
<comment type="caution">
    <text evidence="1">The sequence shown here is derived from an EMBL/GenBank/DDBJ whole genome shotgun (WGS) entry which is preliminary data.</text>
</comment>
<organism evidence="1 2">
    <name type="scientific">Cafeteria roenbergensis</name>
    <name type="common">Marine flagellate</name>
    <dbReference type="NCBI Taxonomy" id="33653"/>
    <lineage>
        <taxon>Eukaryota</taxon>
        <taxon>Sar</taxon>
        <taxon>Stramenopiles</taxon>
        <taxon>Bigyra</taxon>
        <taxon>Opalozoa</taxon>
        <taxon>Bicosoecida</taxon>
        <taxon>Cafeteriaceae</taxon>
        <taxon>Cafeteria</taxon>
    </lineage>
</organism>
<dbReference type="AlphaFoldDB" id="A0A5A8CBK9"/>
<protein>
    <recommendedName>
        <fullName evidence="3">Rab-GAP TBC domain-containing protein</fullName>
    </recommendedName>
</protein>
<dbReference type="PANTHER" id="PTHR16110:SF1">
    <property type="entry name" value="TBC1 DOMAIN FAMILY MEMBER 19"/>
    <property type="match status" value="1"/>
</dbReference>
<evidence type="ECO:0000313" key="2">
    <source>
        <dbReference type="Proteomes" id="UP000323011"/>
    </source>
</evidence>
<name>A0A5A8CBK9_CAFRO</name>
<dbReference type="PANTHER" id="PTHR16110">
    <property type="entry name" value="TBC1 DOMAIN FAMILY MEMBER 19"/>
    <property type="match status" value="1"/>
</dbReference>
<keyword evidence="2" id="KW-1185">Reference proteome</keyword>
<proteinExistence type="predicted"/>
<gene>
    <name evidence="1" type="ORF">FNF29_05468</name>
</gene>
<evidence type="ECO:0000313" key="1">
    <source>
        <dbReference type="EMBL" id="KAA0150228.1"/>
    </source>
</evidence>
<dbReference type="EMBL" id="VLTN01000036">
    <property type="protein sequence ID" value="KAA0150228.1"/>
    <property type="molecule type" value="Genomic_DNA"/>
</dbReference>
<dbReference type="Proteomes" id="UP000323011">
    <property type="component" value="Unassembled WGS sequence"/>
</dbReference>
<dbReference type="InterPro" id="IPR042507">
    <property type="entry name" value="TBC1D19"/>
</dbReference>
<evidence type="ECO:0008006" key="3">
    <source>
        <dbReference type="Google" id="ProtNLM"/>
    </source>
</evidence>
<sequence length="176" mass="18553">MRRVEREWCLVDDLLRADVEACCEEASLFPFEDACLAALLAFSRDSTVLARCAALPHEPIVGSESGRTAMRALEGAGTSALRVALPLIRFGFASVASPSDTLALWDRVVAFNSTEVLAAAAAAVFLQAAERLAGLSGDTTAVEADAADELGAAVRRFQPRGGVVACLRQMLEAPSD</sequence>